<evidence type="ECO:0000256" key="3">
    <source>
        <dbReference type="ARBA" id="ARBA00022927"/>
    </source>
</evidence>
<dbReference type="GO" id="GO:0031902">
    <property type="term" value="C:late endosome membrane"/>
    <property type="evidence" value="ECO:0007669"/>
    <property type="project" value="UniProtKB-UniRule"/>
</dbReference>
<evidence type="ECO:0000313" key="7">
    <source>
        <dbReference type="EMBL" id="ODV83961.1"/>
    </source>
</evidence>
<dbReference type="SUPFAM" id="SSF46785">
    <property type="entry name" value="Winged helix' DNA-binding domain"/>
    <property type="match status" value="2"/>
</dbReference>
<evidence type="ECO:0000259" key="6">
    <source>
        <dbReference type="PROSITE" id="PS51495"/>
    </source>
</evidence>
<dbReference type="InterPro" id="IPR036388">
    <property type="entry name" value="WH-like_DNA-bd_sf"/>
</dbReference>
<dbReference type="PANTHER" id="PTHR13128:SF12">
    <property type="entry name" value="VACUOLAR PROTEIN-SORTING-ASSOCIATED PROTEIN 36"/>
    <property type="match status" value="1"/>
</dbReference>
<reference evidence="8" key="1">
    <citation type="submission" date="2016-04" db="EMBL/GenBank/DDBJ databases">
        <title>Comparative genomics of biotechnologically important yeasts.</title>
        <authorList>
            <consortium name="DOE Joint Genome Institute"/>
            <person name="Riley R."/>
            <person name="Haridas S."/>
            <person name="Wolfe K.H."/>
            <person name="Lopes M.R."/>
            <person name="Hittinger C.T."/>
            <person name="Goker M."/>
            <person name="Salamov A."/>
            <person name="Wisecaver J."/>
            <person name="Long T.M."/>
            <person name="Aerts A.L."/>
            <person name="Barry K."/>
            <person name="Choi C."/>
            <person name="Clum A."/>
            <person name="Coughlan A.Y."/>
            <person name="Deshpande S."/>
            <person name="Douglass A.P."/>
            <person name="Hanson S.J."/>
            <person name="Klenk H.-P."/>
            <person name="Labutti K."/>
            <person name="Lapidus A."/>
            <person name="Lindquist E."/>
            <person name="Lipzen A."/>
            <person name="Meier-Kolthoff J.P."/>
            <person name="Ohm R.A."/>
            <person name="Otillar R.P."/>
            <person name="Pangilinan J."/>
            <person name="Peng Y."/>
            <person name="Rokas A."/>
            <person name="Rosa C.A."/>
            <person name="Scheuner C."/>
            <person name="Sibirny A.A."/>
            <person name="Slot J.C."/>
            <person name="Stielow J.B."/>
            <person name="Sun H."/>
            <person name="Kurtzman C.P."/>
            <person name="Blackwell M."/>
            <person name="Grigoriev I.V."/>
            <person name="Jeffries T.W."/>
        </authorList>
    </citation>
    <scope>NUCLEOTIDE SEQUENCE [LARGE SCALE GENOMIC DNA]</scope>
    <source>
        <strain evidence="8">NRRL YB-2248</strain>
    </source>
</reference>
<dbReference type="InterPro" id="IPR036390">
    <property type="entry name" value="WH_DNA-bd_sf"/>
</dbReference>
<comment type="similarity">
    <text evidence="1 4">Belongs to the VPS36 family.</text>
</comment>
<organism evidence="7 8">
    <name type="scientific">[Candida] arabinofermentans NRRL YB-2248</name>
    <dbReference type="NCBI Taxonomy" id="983967"/>
    <lineage>
        <taxon>Eukaryota</taxon>
        <taxon>Fungi</taxon>
        <taxon>Dikarya</taxon>
        <taxon>Ascomycota</taxon>
        <taxon>Saccharomycotina</taxon>
        <taxon>Pichiomycetes</taxon>
        <taxon>Pichiales</taxon>
        <taxon>Pichiaceae</taxon>
        <taxon>Ogataea</taxon>
        <taxon>Ogataea/Candida clade</taxon>
    </lineage>
</organism>
<feature type="domain" description="GLUE N-terminal" evidence="6">
    <location>
        <begin position="13"/>
        <end position="296"/>
    </location>
</feature>
<evidence type="ECO:0000256" key="4">
    <source>
        <dbReference type="RuleBase" id="RU367095"/>
    </source>
</evidence>
<dbReference type="Gene3D" id="6.10.140.260">
    <property type="match status" value="1"/>
</dbReference>
<dbReference type="InterPro" id="IPR036443">
    <property type="entry name" value="Znf_RanBP2_sf"/>
</dbReference>
<dbReference type="Gene3D" id="2.30.30.380">
    <property type="entry name" value="Zn-finger domain of Sec23/24"/>
    <property type="match status" value="2"/>
</dbReference>
<evidence type="ECO:0000313" key="8">
    <source>
        <dbReference type="Proteomes" id="UP000094801"/>
    </source>
</evidence>
<comment type="function">
    <text evidence="4">Component of the ESCRT-II complex (endosomal sorting complex required for transport II), which is required for multivesicular body (MVB) formation and sorting of endosomal cargo proteins into MVBs.</text>
</comment>
<feature type="region of interest" description="Disordered" evidence="5">
    <location>
        <begin position="631"/>
        <end position="652"/>
    </location>
</feature>
<dbReference type="Proteomes" id="UP000094801">
    <property type="component" value="Unassembled WGS sequence"/>
</dbReference>
<dbReference type="GO" id="GO:0043328">
    <property type="term" value="P:protein transport to vacuole involved in ubiquitin-dependent protein catabolic process via the multivesicular body sorting pathway"/>
    <property type="evidence" value="ECO:0007669"/>
    <property type="project" value="UniProtKB-UniRule"/>
</dbReference>
<dbReference type="GO" id="GO:0000814">
    <property type="term" value="C:ESCRT II complex"/>
    <property type="evidence" value="ECO:0007669"/>
    <property type="project" value="UniProtKB-UniRule"/>
</dbReference>
<sequence>MTSPYSSKYWKKVFLSSSGRPILLPNERDIIIQDGIGLYQGDYKLIDYQRGRCYLTNKRVIYISDLDPTSKSKLRGISLDLLLIDSIEIYNGFLKSSPKVIVHMLPIVEKNSNINNDTTSLKIRPHEINWVCQICFFSNVIKFNDVIKLQDDWSLLPRCQTCGMKAERDQIEKLIANSETHATERADIDLLTFDGSQCQKCTFINHPSMVDCEMCGTHLVSEGLPPSLLKNALGHDNYDDDKKQVIPLEIEQYSSMDSVDDLVIKFSFRNGGHTNFYNKLIGAIEQSSWEKNQSDNTVNKGATKIYKSDLPEGQISSKDLAEQLQLQKSKSEVHAAPSIGIHGLQAHSSMKSYETSLLLNNSLQDLENLMSKGKELIKLSQSYQKILMNSKQSTEKIDENVALLHNSKNSIKILDNIITKNEFSTSYSNVNKLTGLLNLKNGYKSDSKTRSGLPSLYIEELSRQICEFLIDENILDKNNGLITLYELYTLYNKARGVNLISPLELYDAVSIFEKLGLNLKLIEIPLTRSTNKPLSASDKDKIYIVSKKKISSSSISTKLLTLLSNNSTTGLSILQIQSKDDFNMNYLIIQTIINNLIAEGSICVDIRLQGEVYYINEIAKFDWDAYVKERDKGGEDDSDDTPLQNAGNLSTRPSITYGIGDDLYSDSIKKPLSAMKLDGNSSHETVSASFNNDQQLYFNKSRLDELKDLDFL</sequence>
<comment type="subunit">
    <text evidence="4">Component of the endosomal sorting complex required for transport II (ESCRT-II).</text>
</comment>
<dbReference type="InterPro" id="IPR040608">
    <property type="entry name" value="Snf8/Vps36"/>
</dbReference>
<gene>
    <name evidence="7" type="ORF">CANARDRAFT_70032</name>
</gene>
<evidence type="ECO:0000256" key="5">
    <source>
        <dbReference type="SAM" id="MobiDB-lite"/>
    </source>
</evidence>
<dbReference type="GO" id="GO:0043130">
    <property type="term" value="F:ubiquitin binding"/>
    <property type="evidence" value="ECO:0007669"/>
    <property type="project" value="UniProtKB-UniRule"/>
</dbReference>
<dbReference type="OrthoDB" id="271448at2759"/>
<dbReference type="InterPro" id="IPR037855">
    <property type="entry name" value="Vps36"/>
</dbReference>
<proteinExistence type="inferred from homology"/>
<dbReference type="SUPFAM" id="SSF50729">
    <property type="entry name" value="PH domain-like"/>
    <property type="match status" value="1"/>
</dbReference>
<protein>
    <recommendedName>
        <fullName evidence="4">Vacuolar protein-sorting-associated protein 36</fullName>
    </recommendedName>
    <alternativeName>
        <fullName evidence="4">ESCRT-II complex subunit VPS36</fullName>
    </alternativeName>
</protein>
<dbReference type="Gene3D" id="2.30.29.30">
    <property type="entry name" value="Pleckstrin-homology domain (PH domain)/Phosphotyrosine-binding domain (PTB)"/>
    <property type="match status" value="1"/>
</dbReference>
<dbReference type="InterPro" id="IPR011993">
    <property type="entry name" value="PH-like_dom_sf"/>
</dbReference>
<dbReference type="EMBL" id="KV453859">
    <property type="protein sequence ID" value="ODV83961.1"/>
    <property type="molecule type" value="Genomic_DNA"/>
</dbReference>
<dbReference type="GO" id="GO:0032266">
    <property type="term" value="F:phosphatidylinositol-3-phosphate binding"/>
    <property type="evidence" value="ECO:0007669"/>
    <property type="project" value="UniProtKB-UniRule"/>
</dbReference>
<dbReference type="InterPro" id="IPR021648">
    <property type="entry name" value="GLUE_dom"/>
</dbReference>
<keyword evidence="3 4" id="KW-0653">Protein transport</keyword>
<dbReference type="SUPFAM" id="SSF90209">
    <property type="entry name" value="Ran binding protein zinc finger-like"/>
    <property type="match status" value="1"/>
</dbReference>
<dbReference type="Pfam" id="PF16988">
    <property type="entry name" value="Vps36-NZF-N"/>
    <property type="match status" value="1"/>
</dbReference>
<feature type="compositionally biased region" description="Polar residues" evidence="5">
    <location>
        <begin position="641"/>
        <end position="652"/>
    </location>
</feature>
<evidence type="ECO:0000256" key="2">
    <source>
        <dbReference type="ARBA" id="ARBA00022448"/>
    </source>
</evidence>
<name>A0A1E4SWT2_9ASCO</name>
<comment type="subcellular location">
    <subcellularLocation>
        <location evidence="4">Cytoplasm</location>
    </subcellularLocation>
    <subcellularLocation>
        <location evidence="4">Endosome</location>
    </subcellularLocation>
</comment>
<dbReference type="InterPro" id="IPR031558">
    <property type="entry name" value="Vps36-NZF-N"/>
</dbReference>
<keyword evidence="2 4" id="KW-0813">Transport</keyword>
<dbReference type="Pfam" id="PF11605">
    <property type="entry name" value="Vps36_ESCRT-II"/>
    <property type="match status" value="1"/>
</dbReference>
<dbReference type="AlphaFoldDB" id="A0A1E4SWT2"/>
<dbReference type="PANTHER" id="PTHR13128">
    <property type="entry name" value="VACUOLAR PROTEIN-SORTING-ASSOCIATED PROTEIN 36"/>
    <property type="match status" value="1"/>
</dbReference>
<keyword evidence="4" id="KW-0963">Cytoplasm</keyword>
<dbReference type="Pfam" id="PF04157">
    <property type="entry name" value="EAP30"/>
    <property type="match status" value="1"/>
</dbReference>
<dbReference type="Gene3D" id="1.10.10.10">
    <property type="entry name" value="Winged helix-like DNA-binding domain superfamily/Winged helix DNA-binding domain"/>
    <property type="match status" value="1"/>
</dbReference>
<keyword evidence="8" id="KW-1185">Reference proteome</keyword>
<dbReference type="PROSITE" id="PS51495">
    <property type="entry name" value="GLUE"/>
    <property type="match status" value="1"/>
</dbReference>
<evidence type="ECO:0000256" key="1">
    <source>
        <dbReference type="ARBA" id="ARBA00009697"/>
    </source>
</evidence>
<dbReference type="STRING" id="983967.A0A1E4SWT2"/>
<accession>A0A1E4SWT2</accession>
<keyword evidence="4" id="KW-0967">Endosome</keyword>